<dbReference type="InterPro" id="IPR013094">
    <property type="entry name" value="AB_hydrolase_3"/>
</dbReference>
<dbReference type="InterPro" id="IPR050466">
    <property type="entry name" value="Carboxylest/Gibb_receptor"/>
</dbReference>
<reference evidence="4" key="1">
    <citation type="journal article" date="2017" name="Nature">
        <title>The sunflower genome provides insights into oil metabolism, flowering and Asterid evolution.</title>
        <authorList>
            <person name="Badouin H."/>
            <person name="Gouzy J."/>
            <person name="Grassa C.J."/>
            <person name="Murat F."/>
            <person name="Staton S.E."/>
            <person name="Cottret L."/>
            <person name="Lelandais-Briere C."/>
            <person name="Owens G.L."/>
            <person name="Carrere S."/>
            <person name="Mayjonade B."/>
            <person name="Legrand L."/>
            <person name="Gill N."/>
            <person name="Kane N.C."/>
            <person name="Bowers J.E."/>
            <person name="Hubner S."/>
            <person name="Bellec A."/>
            <person name="Berard A."/>
            <person name="Berges H."/>
            <person name="Blanchet N."/>
            <person name="Boniface M.C."/>
            <person name="Brunel D."/>
            <person name="Catrice O."/>
            <person name="Chaidir N."/>
            <person name="Claudel C."/>
            <person name="Donnadieu C."/>
            <person name="Faraut T."/>
            <person name="Fievet G."/>
            <person name="Helmstetter N."/>
            <person name="King M."/>
            <person name="Knapp S.J."/>
            <person name="Lai Z."/>
            <person name="Le Paslier M.C."/>
            <person name="Lippi Y."/>
            <person name="Lorenzon L."/>
            <person name="Mandel J.R."/>
            <person name="Marage G."/>
            <person name="Marchand G."/>
            <person name="Marquand E."/>
            <person name="Bret-Mestries E."/>
            <person name="Morien E."/>
            <person name="Nambeesan S."/>
            <person name="Nguyen T."/>
            <person name="Pegot-Espagnet P."/>
            <person name="Pouilly N."/>
            <person name="Raftis F."/>
            <person name="Sallet E."/>
            <person name="Schiex T."/>
            <person name="Thomas J."/>
            <person name="Vandecasteele C."/>
            <person name="Vares D."/>
            <person name="Vear F."/>
            <person name="Vautrin S."/>
            <person name="Crespi M."/>
            <person name="Mangin B."/>
            <person name="Burke J.M."/>
            <person name="Salse J."/>
            <person name="Munos S."/>
            <person name="Vincourt P."/>
            <person name="Rieseberg L.H."/>
            <person name="Langlade N.B."/>
        </authorList>
    </citation>
    <scope>NUCLEOTIDE SEQUENCE [LARGE SCALE GENOMIC DNA]</scope>
    <source>
        <strain evidence="4">cv. SF193</strain>
    </source>
</reference>
<dbReference type="SUPFAM" id="SSF53474">
    <property type="entry name" value="alpha/beta-Hydrolases"/>
    <property type="match status" value="1"/>
</dbReference>
<evidence type="ECO:0000313" key="3">
    <source>
        <dbReference type="EMBL" id="OTG08574.1"/>
    </source>
</evidence>
<evidence type="ECO:0000313" key="4">
    <source>
        <dbReference type="Proteomes" id="UP000215914"/>
    </source>
</evidence>
<dbReference type="PANTHER" id="PTHR23024:SF24">
    <property type="entry name" value="ALPHA_BETA HYDROLASE FOLD-3 DOMAIN-CONTAINING PROTEIN"/>
    <property type="match status" value="1"/>
</dbReference>
<dbReference type="Pfam" id="PF07859">
    <property type="entry name" value="Abhydrolase_3"/>
    <property type="match status" value="1"/>
</dbReference>
<dbReference type="OMA" id="PNCCEDI"/>
<dbReference type="GO" id="GO:0016787">
    <property type="term" value="F:hydrolase activity"/>
    <property type="evidence" value="ECO:0007669"/>
    <property type="project" value="UniProtKB-KW"/>
</dbReference>
<proteinExistence type="inferred from homology"/>
<accession>A0A251TCE5</accession>
<dbReference type="PANTHER" id="PTHR23024">
    <property type="entry name" value="ARYLACETAMIDE DEACETYLASE"/>
    <property type="match status" value="1"/>
</dbReference>
<protein>
    <submittedName>
        <fullName evidence="3">Putative alpha/Beta hydrolase fold protein</fullName>
    </submittedName>
</protein>
<keyword evidence="3" id="KW-0378">Hydrolase</keyword>
<evidence type="ECO:0000256" key="1">
    <source>
        <dbReference type="ARBA" id="ARBA00010515"/>
    </source>
</evidence>
<dbReference type="EMBL" id="CM007900">
    <property type="protein sequence ID" value="OTG08574.1"/>
    <property type="molecule type" value="Genomic_DNA"/>
</dbReference>
<organism evidence="3 4">
    <name type="scientific">Helianthus annuus</name>
    <name type="common">Common sunflower</name>
    <dbReference type="NCBI Taxonomy" id="4232"/>
    <lineage>
        <taxon>Eukaryota</taxon>
        <taxon>Viridiplantae</taxon>
        <taxon>Streptophyta</taxon>
        <taxon>Embryophyta</taxon>
        <taxon>Tracheophyta</taxon>
        <taxon>Spermatophyta</taxon>
        <taxon>Magnoliopsida</taxon>
        <taxon>eudicotyledons</taxon>
        <taxon>Gunneridae</taxon>
        <taxon>Pentapetalae</taxon>
        <taxon>asterids</taxon>
        <taxon>campanulids</taxon>
        <taxon>Asterales</taxon>
        <taxon>Asteraceae</taxon>
        <taxon>Asteroideae</taxon>
        <taxon>Heliantheae alliance</taxon>
        <taxon>Heliantheae</taxon>
        <taxon>Helianthus</taxon>
    </lineage>
</organism>
<gene>
    <name evidence="3" type="ORF">HannXRQ_Chr11g0343251</name>
</gene>
<dbReference type="InParanoid" id="A0A251TCE5"/>
<name>A0A251TCE5_HELAN</name>
<dbReference type="InterPro" id="IPR029058">
    <property type="entry name" value="AB_hydrolase_fold"/>
</dbReference>
<dbReference type="Proteomes" id="UP000215914">
    <property type="component" value="Chromosome 11"/>
</dbReference>
<feature type="domain" description="Alpha/beta hydrolase fold-3" evidence="2">
    <location>
        <begin position="90"/>
        <end position="332"/>
    </location>
</feature>
<evidence type="ECO:0000259" key="2">
    <source>
        <dbReference type="Pfam" id="PF07859"/>
    </source>
</evidence>
<keyword evidence="4" id="KW-1185">Reference proteome</keyword>
<dbReference type="AlphaFoldDB" id="A0A251TCE5"/>
<dbReference type="STRING" id="4232.A0A251TCE5"/>
<sequence length="377" mass="42789">MESAAKTPKSLTLPWTTRITLWLLDIGLNLIMRKDGTVNRGLLKLVPLTPPSSEPINGVKTYDVVVDPTRKLWFRVFVPTQYTVEDLPVMVFCHGSGYIVASADTQLYDDFCRKFARELHVIVVSVDYRLAPEHRHPAQHEDGLDVLKFLDVEENRSKWLPGNANISKCFIAGDSAGGNMAHHVAVRASQFNFQQLQVQYILTLFETSPRSSVAKERMVVGLVSIQPFFGGEERIGSEIRLNGTAPVLTLKQTDWFWNAFLPLGEPYNRDHPVVNVSGRYAVDISKIDLPPTIVVVAGFDILRDWQIRYYEWLKKSGKEVNLVDYPNMFHGFNLLPELSESDQLILEVKDFIHNVLNKVFTALIRILKQMTLSVPLL</sequence>
<comment type="similarity">
    <text evidence="1">Belongs to the 'GDXG' lipolytic enzyme family.</text>
</comment>
<dbReference type="Gene3D" id="3.40.50.1820">
    <property type="entry name" value="alpha/beta hydrolase"/>
    <property type="match status" value="1"/>
</dbReference>